<dbReference type="EMBL" id="AWGJ01000008">
    <property type="protein sequence ID" value="ODN77188.1"/>
    <property type="molecule type" value="Genomic_DNA"/>
</dbReference>
<sequence length="136" mass="15230">MESWLSHILDTVEALKHYREVQDRRELKRGERIADLELWISEMESLFRKANAANSMAPALAKQPATAVVVFHNAPTSILTLLLYKFSSQVVPQGGETLCTSPHGGQFEEGYIAPADPADIVIQDATQMPFERWMSS</sequence>
<dbReference type="RefSeq" id="XP_018992562.1">
    <property type="nucleotide sequence ID" value="XM_019140071.1"/>
</dbReference>
<protein>
    <submittedName>
        <fullName evidence="1">Uncharacterized protein</fullName>
    </submittedName>
</protein>
<proteinExistence type="predicted"/>
<evidence type="ECO:0000313" key="2">
    <source>
        <dbReference type="Proteomes" id="UP000094065"/>
    </source>
</evidence>
<accession>A0A1E3HLG8</accession>
<keyword evidence="2" id="KW-1185">Reference proteome</keyword>
<comment type="caution">
    <text evidence="1">The sequence shown here is derived from an EMBL/GenBank/DDBJ whole genome shotgun (WGS) entry which is preliminary data.</text>
</comment>
<reference evidence="1 2" key="1">
    <citation type="submission" date="2016-06" db="EMBL/GenBank/DDBJ databases">
        <title>Evolution of pathogenesis and genome organization in the Tremellales.</title>
        <authorList>
            <person name="Cuomo C."/>
            <person name="Litvintseva A."/>
            <person name="Heitman J."/>
            <person name="Chen Y."/>
            <person name="Sun S."/>
            <person name="Springer D."/>
            <person name="Dromer F."/>
            <person name="Young S."/>
            <person name="Zeng Q."/>
            <person name="Chapman S."/>
            <person name="Gujja S."/>
            <person name="Saif S."/>
            <person name="Birren B."/>
        </authorList>
    </citation>
    <scope>NUCLEOTIDE SEQUENCE [LARGE SCALE GENOMIC DNA]</scope>
    <source>
        <strain evidence="1 2">CBS 6039</strain>
    </source>
</reference>
<dbReference type="AlphaFoldDB" id="A0A1E3HLG8"/>
<evidence type="ECO:0000313" key="1">
    <source>
        <dbReference type="EMBL" id="ODN77188.1"/>
    </source>
</evidence>
<dbReference type="Proteomes" id="UP000094065">
    <property type="component" value="Unassembled WGS sequence"/>
</dbReference>
<dbReference type="GeneID" id="30157020"/>
<organism evidence="1 2">
    <name type="scientific">Cryptococcus amylolentus CBS 6039</name>
    <dbReference type="NCBI Taxonomy" id="1295533"/>
    <lineage>
        <taxon>Eukaryota</taxon>
        <taxon>Fungi</taxon>
        <taxon>Dikarya</taxon>
        <taxon>Basidiomycota</taxon>
        <taxon>Agaricomycotina</taxon>
        <taxon>Tremellomycetes</taxon>
        <taxon>Tremellales</taxon>
        <taxon>Cryptococcaceae</taxon>
        <taxon>Cryptococcus</taxon>
    </lineage>
</organism>
<gene>
    <name evidence="1" type="ORF">L202_05711</name>
</gene>
<name>A0A1E3HLG8_9TREE</name>